<sequence>MSKENKVEQPAGMKPMTAEERKEYGLPPLEEEQHDVETKGNA</sequence>
<dbReference type="RefSeq" id="WP_274978441.1">
    <property type="nucleotide sequence ID" value="NZ_CP118627.1"/>
</dbReference>
<accession>A0AAX3NDR7</accession>
<gene>
    <name evidence="2" type="ORF">PWF74_04735</name>
</gene>
<organism evidence="2 3">
    <name type="scientific">Lactococcus garvieae</name>
    <dbReference type="NCBI Taxonomy" id="1363"/>
    <lineage>
        <taxon>Bacteria</taxon>
        <taxon>Bacillati</taxon>
        <taxon>Bacillota</taxon>
        <taxon>Bacilli</taxon>
        <taxon>Lactobacillales</taxon>
        <taxon>Streptococcaceae</taxon>
        <taxon>Lactococcus</taxon>
    </lineage>
</organism>
<protein>
    <submittedName>
        <fullName evidence="2">Uncharacterized protein</fullName>
    </submittedName>
</protein>
<dbReference type="AlphaFoldDB" id="A0AAX3NDR7"/>
<evidence type="ECO:0000313" key="2">
    <source>
        <dbReference type="EMBL" id="WEA14817.1"/>
    </source>
</evidence>
<dbReference type="Proteomes" id="UP001217324">
    <property type="component" value="Chromosome"/>
</dbReference>
<dbReference type="EMBL" id="CP118627">
    <property type="protein sequence ID" value="WEA14817.1"/>
    <property type="molecule type" value="Genomic_DNA"/>
</dbReference>
<name>A0AAX3NDR7_9LACT</name>
<proteinExistence type="predicted"/>
<evidence type="ECO:0000313" key="3">
    <source>
        <dbReference type="Proteomes" id="UP001217324"/>
    </source>
</evidence>
<feature type="region of interest" description="Disordered" evidence="1">
    <location>
        <begin position="1"/>
        <end position="42"/>
    </location>
</feature>
<evidence type="ECO:0000256" key="1">
    <source>
        <dbReference type="SAM" id="MobiDB-lite"/>
    </source>
</evidence>
<reference evidence="2" key="1">
    <citation type="submission" date="2023-02" db="EMBL/GenBank/DDBJ databases">
        <title>Comparative genomics and fermentation flavor characterization of five lactic acid bacteria reveal flavor biosynthesis metabolic pathways in fermented muskmelon puree.</title>
        <authorList>
            <person name="Yuan L."/>
            <person name="Li M."/>
            <person name="Xu X."/>
            <person name="Lao F."/>
            <person name="Wu J."/>
        </authorList>
    </citation>
    <scope>NUCLEOTIDE SEQUENCE</scope>
    <source>
        <strain evidence="2">Pa-2</strain>
    </source>
</reference>